<accession>A0ABR6WR54</accession>
<feature type="domain" description="Methyltransferase type 11" evidence="1">
    <location>
        <begin position="59"/>
        <end position="154"/>
    </location>
</feature>
<protein>
    <submittedName>
        <fullName evidence="2">Methyltransferase domain-containing protein</fullName>
    </submittedName>
</protein>
<evidence type="ECO:0000313" key="2">
    <source>
        <dbReference type="EMBL" id="MBC3803103.1"/>
    </source>
</evidence>
<sequence>MLRNETANATLKNMVVEQWDHYAPKYTTRVGYHLSSDLKEAWKKELSRATDNRHNLKVLDVGTGPGFIAMLFEELGQDCIGVDFSEEMIKAARKESKKNHSSCSFIQADAEALPFDDESFDVVTNRHVIWTLTDPQKAMIEWVRVLKPGGRLIIFEGDWVEGQIKGIDRIRKQIGTKINNRHKSKQDSKDRTKTGKFDEIKQKLPLRRVTKEKVVRLMKNVDIRSVHNQDIGNLIRAEIKARPLGYKLTYNRNRFMVVGEKSDSPKESRKGGCHGK</sequence>
<name>A0ABR6WR54_9FIRM</name>
<dbReference type="GO" id="GO:0032259">
    <property type="term" value="P:methylation"/>
    <property type="evidence" value="ECO:0007669"/>
    <property type="project" value="UniProtKB-KW"/>
</dbReference>
<dbReference type="EMBL" id="WJBC01000002">
    <property type="protein sequence ID" value="MBC3803103.1"/>
    <property type="molecule type" value="Genomic_DNA"/>
</dbReference>
<reference evidence="2 3" key="1">
    <citation type="journal article" date="2020" name="mSystems">
        <title>Defining Genomic and Predicted Metabolic Features of the Acetobacterium Genus.</title>
        <authorList>
            <person name="Ross D.E."/>
            <person name="Marshall C.W."/>
            <person name="Gulliver D."/>
            <person name="May H.D."/>
            <person name="Norman R.S."/>
        </authorList>
    </citation>
    <scope>NUCLEOTIDE SEQUENCE [LARGE SCALE GENOMIC DNA]</scope>
    <source>
        <strain evidence="2 3">DSM 8238</strain>
    </source>
</reference>
<dbReference type="GO" id="GO:0008168">
    <property type="term" value="F:methyltransferase activity"/>
    <property type="evidence" value="ECO:0007669"/>
    <property type="project" value="UniProtKB-KW"/>
</dbReference>
<gene>
    <name evidence="2" type="ORF">GH808_01420</name>
</gene>
<dbReference type="PANTHER" id="PTHR43591:SF24">
    <property type="entry name" value="2-METHOXY-6-POLYPRENYL-1,4-BENZOQUINOL METHYLASE, MITOCHONDRIAL"/>
    <property type="match status" value="1"/>
</dbReference>
<keyword evidence="3" id="KW-1185">Reference proteome</keyword>
<dbReference type="SUPFAM" id="SSF53335">
    <property type="entry name" value="S-adenosyl-L-methionine-dependent methyltransferases"/>
    <property type="match status" value="1"/>
</dbReference>
<dbReference type="Proteomes" id="UP000603234">
    <property type="component" value="Unassembled WGS sequence"/>
</dbReference>
<dbReference type="PANTHER" id="PTHR43591">
    <property type="entry name" value="METHYLTRANSFERASE"/>
    <property type="match status" value="1"/>
</dbReference>
<evidence type="ECO:0000259" key="1">
    <source>
        <dbReference type="Pfam" id="PF08241"/>
    </source>
</evidence>
<keyword evidence="2" id="KW-0489">Methyltransferase</keyword>
<dbReference type="Gene3D" id="3.40.50.150">
    <property type="entry name" value="Vaccinia Virus protein VP39"/>
    <property type="match status" value="1"/>
</dbReference>
<dbReference type="InterPro" id="IPR029063">
    <property type="entry name" value="SAM-dependent_MTases_sf"/>
</dbReference>
<dbReference type="InterPro" id="IPR013216">
    <property type="entry name" value="Methyltransf_11"/>
</dbReference>
<proteinExistence type="predicted"/>
<evidence type="ECO:0000313" key="3">
    <source>
        <dbReference type="Proteomes" id="UP000603234"/>
    </source>
</evidence>
<dbReference type="RefSeq" id="WP_186841028.1">
    <property type="nucleotide sequence ID" value="NZ_WJBC01000002.1"/>
</dbReference>
<dbReference type="CDD" id="cd02440">
    <property type="entry name" value="AdoMet_MTases"/>
    <property type="match status" value="1"/>
</dbReference>
<keyword evidence="2" id="KW-0808">Transferase</keyword>
<dbReference type="Pfam" id="PF08241">
    <property type="entry name" value="Methyltransf_11"/>
    <property type="match status" value="1"/>
</dbReference>
<organism evidence="2 3">
    <name type="scientific">Acetobacterium fimetarium</name>
    <dbReference type="NCBI Taxonomy" id="52691"/>
    <lineage>
        <taxon>Bacteria</taxon>
        <taxon>Bacillati</taxon>
        <taxon>Bacillota</taxon>
        <taxon>Clostridia</taxon>
        <taxon>Eubacteriales</taxon>
        <taxon>Eubacteriaceae</taxon>
        <taxon>Acetobacterium</taxon>
    </lineage>
</organism>
<comment type="caution">
    <text evidence="2">The sequence shown here is derived from an EMBL/GenBank/DDBJ whole genome shotgun (WGS) entry which is preliminary data.</text>
</comment>